<accession>A0ABQ8HRU5</accession>
<evidence type="ECO:0000313" key="2">
    <source>
        <dbReference type="EMBL" id="KAH7567109.1"/>
    </source>
</evidence>
<name>A0ABQ8HRU5_9ROSI</name>
<comment type="caution">
    <text evidence="2">The sequence shown here is derived from an EMBL/GenBank/DDBJ whole genome shotgun (WGS) entry which is preliminary data.</text>
</comment>
<dbReference type="CDD" id="cd01837">
    <property type="entry name" value="SGNH_plant_lipase_like"/>
    <property type="match status" value="1"/>
</dbReference>
<sequence>MSKLFSSSCSSASILLISVCVFAFFYGDAKALVKLPPNETIPAVIVFGDSIVDTGNNNHLRTLVKCNFPPYGKDFRGGIPTGSFASGGTGYDPLTPKLVSVISLSDQLKYFKEYKAKLKTLVGEERVNFILAKSLFLVVAGSDDIANTYFDLRARESQYDIPAYTDLMANSASDFLKELYGLGARRIAVFSAPPIGCVPSQRTLAGGIERGCADNYNQAARLFNTKLSTKLDSLKTSLSNSKIVYVDIYTPFLDLIKNPRKYGFEVANRGCCGTGNIELSSHRKRIQGTGVLNPKQICKQVLLRQLGSSFNYTHVEAAVITRQQPAGGNNNNNNAFPAVIMFGDSIVDTGNNNNLQTPTKCNFPPYGRDLMGGLPTGRFSNGKVPSDFLAEELGIKELLPAYADPNLKPEDLLTGVSFASGGSGVSESNGSGHVSGAVVRWVEKEINAAWVELDYVKITC</sequence>
<evidence type="ECO:0000256" key="1">
    <source>
        <dbReference type="ARBA" id="ARBA00008668"/>
    </source>
</evidence>
<dbReference type="PANTHER" id="PTHR45642:SF150">
    <property type="entry name" value="GDSL ESTERASE_LIPASE EXL3"/>
    <property type="match status" value="1"/>
</dbReference>
<dbReference type="InterPro" id="IPR001087">
    <property type="entry name" value="GDSL"/>
</dbReference>
<dbReference type="Pfam" id="PF00657">
    <property type="entry name" value="Lipase_GDSL"/>
    <property type="match status" value="2"/>
</dbReference>
<evidence type="ECO:0000313" key="3">
    <source>
        <dbReference type="Proteomes" id="UP000827721"/>
    </source>
</evidence>
<dbReference type="PROSITE" id="PS01098">
    <property type="entry name" value="LIPASE_GDSL_SER"/>
    <property type="match status" value="2"/>
</dbReference>
<proteinExistence type="inferred from homology"/>
<dbReference type="InterPro" id="IPR035669">
    <property type="entry name" value="SGNH_plant_lipase-like"/>
</dbReference>
<reference evidence="2 3" key="1">
    <citation type="submission" date="2021-02" db="EMBL/GenBank/DDBJ databases">
        <title>Plant Genome Project.</title>
        <authorList>
            <person name="Zhang R.-G."/>
        </authorList>
    </citation>
    <scope>NUCLEOTIDE SEQUENCE [LARGE SCALE GENOMIC DNA]</scope>
    <source>
        <tissue evidence="2">Leaves</tissue>
    </source>
</reference>
<dbReference type="EMBL" id="JAFEMO010000007">
    <property type="protein sequence ID" value="KAH7567109.1"/>
    <property type="molecule type" value="Genomic_DNA"/>
</dbReference>
<evidence type="ECO:0008006" key="4">
    <source>
        <dbReference type="Google" id="ProtNLM"/>
    </source>
</evidence>
<dbReference type="InterPro" id="IPR036514">
    <property type="entry name" value="SGNH_hydro_sf"/>
</dbReference>
<organism evidence="2 3">
    <name type="scientific">Xanthoceras sorbifolium</name>
    <dbReference type="NCBI Taxonomy" id="99658"/>
    <lineage>
        <taxon>Eukaryota</taxon>
        <taxon>Viridiplantae</taxon>
        <taxon>Streptophyta</taxon>
        <taxon>Embryophyta</taxon>
        <taxon>Tracheophyta</taxon>
        <taxon>Spermatophyta</taxon>
        <taxon>Magnoliopsida</taxon>
        <taxon>eudicotyledons</taxon>
        <taxon>Gunneridae</taxon>
        <taxon>Pentapetalae</taxon>
        <taxon>rosids</taxon>
        <taxon>malvids</taxon>
        <taxon>Sapindales</taxon>
        <taxon>Sapindaceae</taxon>
        <taxon>Xanthoceroideae</taxon>
        <taxon>Xanthoceras</taxon>
    </lineage>
</organism>
<dbReference type="Proteomes" id="UP000827721">
    <property type="component" value="Unassembled WGS sequence"/>
</dbReference>
<dbReference type="PANTHER" id="PTHR45642">
    <property type="entry name" value="GDSL ESTERASE/LIPASE EXL3"/>
    <property type="match status" value="1"/>
</dbReference>
<comment type="similarity">
    <text evidence="1">Belongs to the 'GDSL' lipolytic enzyme family.</text>
</comment>
<keyword evidence="3" id="KW-1185">Reference proteome</keyword>
<dbReference type="InterPro" id="IPR050592">
    <property type="entry name" value="GDSL_lipolytic_enzyme"/>
</dbReference>
<protein>
    <recommendedName>
        <fullName evidence="4">GDSL esterase/lipase EXL3</fullName>
    </recommendedName>
</protein>
<gene>
    <name evidence="2" type="ORF">JRO89_XS07G0018800</name>
</gene>
<dbReference type="InterPro" id="IPR008265">
    <property type="entry name" value="Lipase_GDSL_AS"/>
</dbReference>
<dbReference type="Gene3D" id="3.40.50.1110">
    <property type="entry name" value="SGNH hydrolase"/>
    <property type="match status" value="2"/>
</dbReference>